<comment type="caution">
    <text evidence="8">The sequence shown here is derived from an EMBL/GenBank/DDBJ whole genome shotgun (WGS) entry which is preliminary data.</text>
</comment>
<dbReference type="InterPro" id="IPR036513">
    <property type="entry name" value="STAS_dom_sf"/>
</dbReference>
<keyword evidence="3 6" id="KW-1133">Transmembrane helix</keyword>
<evidence type="ECO:0000256" key="3">
    <source>
        <dbReference type="ARBA" id="ARBA00022989"/>
    </source>
</evidence>
<dbReference type="Gene3D" id="3.30.750.24">
    <property type="entry name" value="STAS domain"/>
    <property type="match status" value="1"/>
</dbReference>
<gene>
    <name evidence="8" type="ORF">DCS_07519</name>
</gene>
<dbReference type="Pfam" id="PF00916">
    <property type="entry name" value="Sulfate_transp"/>
    <property type="match status" value="1"/>
</dbReference>
<evidence type="ECO:0000313" key="9">
    <source>
        <dbReference type="Proteomes" id="UP000076580"/>
    </source>
</evidence>
<dbReference type="InterPro" id="IPR011547">
    <property type="entry name" value="SLC26A/SulP_dom"/>
</dbReference>
<evidence type="ECO:0000313" key="8">
    <source>
        <dbReference type="EMBL" id="KYK55556.1"/>
    </source>
</evidence>
<dbReference type="GeneID" id="63720162"/>
<proteinExistence type="predicted"/>
<sequence length="847" mass="91839">MSHLSALAEFLGIKVQDPGQRNVDQLARYETAPTTLADDTFVEDLPTTAEWFRSQLPSTNTLALYSRSLFPFLSWIGHYNLQWFAGDVVAGVTIGAILVPQGMAYASLARLEPQFGLYSSFVGVMIYWIFGTAKDISIGPVAVLSTVVGSVVEDVNSSPAGKDVPPHVVASALAVIAGSVVLVIGLLRCGWIVDLISITSLSAFMTGSAITIVVSQLPALLGVGGFSNRDSPYLVLINTLTRLPEMKLDATLGLSALLSLYLIRYCLAVAAERLPKHKRVLFFASTMRTVVIILLCTMVSWIVNRNRRGGPAFSLLGSVPKGRQEKHCRKSPYHVDRSSPGFRDAGVPVVKRSIVAQFGSHLPATVIVMLVEHVAISKSFGRVNNYSIDPSQEMVAIGITNILGAFLAAYPSTGSFSRSAVNSKAGVRTPAAGTVTGLVVLLATYLPTDAFFYIPNAALSAVIIHAVGDLITPPNTIYQFWNVSPLEVVVFLTGVLVSVFANIESGLYTTVCMSGAILLFRILKGRGRFLGQVRVHSVLGDQVIGDDPRNPVGEYGTFEEAGNSAARNVFLPLDHGDGSNPEVEIESPYPGIFIYRFAEGFNYPNANFSLDYLTAFILARTRRTSAETFGRPGDRPWNDPGPRRTHKSLEEPHMTRRPTLKAIILDLSSVNNVDITSVQRLIDVRNQLDLYAAPDVVDWHIACINNRWTKRALVAGGFGVPAKVRDGTHHRWRSIFSVAEIGGKHSAAAVAEDEANERQLRIESQRADDEEVGMEDGFFGSRVAADSGRQAEEKPLVAMSKPRRRGAAVHGLSKPLFYVDLTSAVQSAIANVDARQEFRESVGGGQD</sequence>
<feature type="transmembrane region" description="Helical" evidence="6">
    <location>
        <begin position="81"/>
        <end position="99"/>
    </location>
</feature>
<dbReference type="RefSeq" id="XP_040654908.1">
    <property type="nucleotide sequence ID" value="XM_040804804.1"/>
</dbReference>
<keyword evidence="4 6" id="KW-0472">Membrane</keyword>
<evidence type="ECO:0000256" key="2">
    <source>
        <dbReference type="ARBA" id="ARBA00022692"/>
    </source>
</evidence>
<comment type="subcellular location">
    <subcellularLocation>
        <location evidence="1">Membrane</location>
        <topology evidence="1">Multi-pass membrane protein</topology>
    </subcellularLocation>
</comment>
<feature type="transmembrane region" description="Helical" evidence="6">
    <location>
        <begin position="250"/>
        <end position="268"/>
    </location>
</feature>
<dbReference type="EMBL" id="LAYC01000003">
    <property type="protein sequence ID" value="KYK55556.1"/>
    <property type="molecule type" value="Genomic_DNA"/>
</dbReference>
<feature type="transmembrane region" description="Helical" evidence="6">
    <location>
        <begin position="168"/>
        <end position="191"/>
    </location>
</feature>
<protein>
    <submittedName>
        <fullName evidence="8">Sulfate permease</fullName>
    </submittedName>
</protein>
<keyword evidence="2 6" id="KW-0812">Transmembrane</keyword>
<organism evidence="8 9">
    <name type="scientific">Drechmeria coniospora</name>
    <name type="common">Nematophagous fungus</name>
    <name type="synonym">Meria coniospora</name>
    <dbReference type="NCBI Taxonomy" id="98403"/>
    <lineage>
        <taxon>Eukaryota</taxon>
        <taxon>Fungi</taxon>
        <taxon>Dikarya</taxon>
        <taxon>Ascomycota</taxon>
        <taxon>Pezizomycotina</taxon>
        <taxon>Sordariomycetes</taxon>
        <taxon>Hypocreomycetidae</taxon>
        <taxon>Hypocreales</taxon>
        <taxon>Ophiocordycipitaceae</taxon>
        <taxon>Drechmeria</taxon>
    </lineage>
</organism>
<evidence type="ECO:0000256" key="6">
    <source>
        <dbReference type="SAM" id="Phobius"/>
    </source>
</evidence>
<evidence type="ECO:0000256" key="5">
    <source>
        <dbReference type="SAM" id="MobiDB-lite"/>
    </source>
</evidence>
<dbReference type="PROSITE" id="PS50801">
    <property type="entry name" value="STAS"/>
    <property type="match status" value="1"/>
</dbReference>
<reference evidence="8 9" key="1">
    <citation type="journal article" date="2016" name="Sci. Rep.">
        <title>Insights into Adaptations to a Near-Obligate Nematode Endoparasitic Lifestyle from the Finished Genome of Drechmeria coniospora.</title>
        <authorList>
            <person name="Zhang L."/>
            <person name="Zhou Z."/>
            <person name="Guo Q."/>
            <person name="Fokkens L."/>
            <person name="Miskei M."/>
            <person name="Pocsi I."/>
            <person name="Zhang W."/>
            <person name="Chen M."/>
            <person name="Wang L."/>
            <person name="Sun Y."/>
            <person name="Donzelli B.G."/>
            <person name="Gibson D.M."/>
            <person name="Nelson D.R."/>
            <person name="Luo J.G."/>
            <person name="Rep M."/>
            <person name="Liu H."/>
            <person name="Yang S."/>
            <person name="Wang J."/>
            <person name="Krasnoff S.B."/>
            <person name="Xu Y."/>
            <person name="Molnar I."/>
            <person name="Lin M."/>
        </authorList>
    </citation>
    <scope>NUCLEOTIDE SEQUENCE [LARGE SCALE GENOMIC DNA]</scope>
    <source>
        <strain evidence="8 9">ARSEF 6962</strain>
    </source>
</reference>
<dbReference type="AlphaFoldDB" id="A0A151GEQ0"/>
<feature type="transmembrane region" description="Helical" evidence="6">
    <location>
        <begin position="480"/>
        <end position="500"/>
    </location>
</feature>
<dbReference type="STRING" id="98403.A0A151GEQ0"/>
<dbReference type="NCBIfam" id="TIGR00815">
    <property type="entry name" value="sulP"/>
    <property type="match status" value="1"/>
</dbReference>
<feature type="transmembrane region" description="Helical" evidence="6">
    <location>
        <begin position="506"/>
        <end position="523"/>
    </location>
</feature>
<evidence type="ECO:0000256" key="1">
    <source>
        <dbReference type="ARBA" id="ARBA00004141"/>
    </source>
</evidence>
<dbReference type="Proteomes" id="UP000076580">
    <property type="component" value="Chromosome 03"/>
</dbReference>
<dbReference type="FunFam" id="3.30.750.24:FF:000024">
    <property type="entry name" value="Sulfate permease 2"/>
    <property type="match status" value="1"/>
</dbReference>
<evidence type="ECO:0000259" key="7">
    <source>
        <dbReference type="PROSITE" id="PS50801"/>
    </source>
</evidence>
<keyword evidence="9" id="KW-1185">Reference proteome</keyword>
<feature type="transmembrane region" description="Helical" evidence="6">
    <location>
        <begin position="394"/>
        <end position="413"/>
    </location>
</feature>
<feature type="domain" description="STAS" evidence="7">
    <location>
        <begin position="590"/>
        <end position="688"/>
    </location>
</feature>
<dbReference type="GO" id="GO:0016020">
    <property type="term" value="C:membrane"/>
    <property type="evidence" value="ECO:0007669"/>
    <property type="project" value="UniProtKB-SubCell"/>
</dbReference>
<dbReference type="InterPro" id="IPR002645">
    <property type="entry name" value="STAS_dom"/>
</dbReference>
<feature type="transmembrane region" description="Helical" evidence="6">
    <location>
        <begin position="111"/>
        <end position="130"/>
    </location>
</feature>
<dbReference type="PANTHER" id="PTHR11814">
    <property type="entry name" value="SULFATE TRANSPORTER"/>
    <property type="match status" value="1"/>
</dbReference>
<feature type="region of interest" description="Disordered" evidence="5">
    <location>
        <begin position="627"/>
        <end position="651"/>
    </location>
</feature>
<evidence type="ECO:0000256" key="4">
    <source>
        <dbReference type="ARBA" id="ARBA00023136"/>
    </source>
</evidence>
<feature type="transmembrane region" description="Helical" evidence="6">
    <location>
        <begin position="280"/>
        <end position="303"/>
    </location>
</feature>
<accession>A0A151GEQ0</accession>
<dbReference type="GO" id="GO:0055085">
    <property type="term" value="P:transmembrane transport"/>
    <property type="evidence" value="ECO:0007669"/>
    <property type="project" value="InterPro"/>
</dbReference>
<feature type="transmembrane region" description="Helical" evidence="6">
    <location>
        <begin position="203"/>
        <end position="226"/>
    </location>
</feature>
<dbReference type="InParanoid" id="A0A151GEQ0"/>
<name>A0A151GEQ0_DRECN</name>
<dbReference type="FunCoup" id="A0A151GEQ0">
    <property type="interactions" value="426"/>
</dbReference>
<dbReference type="InterPro" id="IPR001902">
    <property type="entry name" value="SLC26A/SulP_fam"/>
</dbReference>